<evidence type="ECO:0000313" key="2">
    <source>
        <dbReference type="Proteomes" id="UP000004099"/>
    </source>
</evidence>
<dbReference type="EMBL" id="ACGS02000010">
    <property type="protein sequence ID" value="EFZ35758.1"/>
    <property type="molecule type" value="Genomic_DNA"/>
</dbReference>
<dbReference type="AlphaFoldDB" id="E7FMJ1"/>
<organism evidence="1 2">
    <name type="scientific">Ligilactobacillus ruminis ATCC 25644</name>
    <dbReference type="NCBI Taxonomy" id="525362"/>
    <lineage>
        <taxon>Bacteria</taxon>
        <taxon>Bacillati</taxon>
        <taxon>Bacillota</taxon>
        <taxon>Bacilli</taxon>
        <taxon>Lactobacillales</taxon>
        <taxon>Lactobacillaceae</taxon>
        <taxon>Ligilactobacillus</taxon>
    </lineage>
</organism>
<protein>
    <submittedName>
        <fullName evidence="1">Uncharacterized protein</fullName>
    </submittedName>
</protein>
<dbReference type="HOGENOM" id="CLU_3081229_0_0_9"/>
<accession>E7FMJ1</accession>
<dbReference type="Proteomes" id="UP000004099">
    <property type="component" value="Unassembled WGS sequence"/>
</dbReference>
<evidence type="ECO:0000313" key="1">
    <source>
        <dbReference type="EMBL" id="EFZ35758.1"/>
    </source>
</evidence>
<sequence>MTSGLFACEKAAFSKKACCSTNLSQDFTQIYGQRAIFIDVSVNGRAFVQCGV</sequence>
<proteinExistence type="predicted"/>
<name>E7FMJ1_9LACO</name>
<comment type="caution">
    <text evidence="1">The sequence shown here is derived from an EMBL/GenBank/DDBJ whole genome shotgun (WGS) entry which is preliminary data.</text>
</comment>
<gene>
    <name evidence="1" type="ORF">HMPREF0542_10118</name>
</gene>
<reference evidence="1 2" key="1">
    <citation type="submission" date="2011-01" db="EMBL/GenBank/DDBJ databases">
        <authorList>
            <person name="Muzny D."/>
            <person name="Qin X."/>
            <person name="Buhay C."/>
            <person name="Dugan-Rocha S."/>
            <person name="Ding Y."/>
            <person name="Chen G."/>
            <person name="Hawes A."/>
            <person name="Holder M."/>
            <person name="Jhangiani S."/>
            <person name="Johnson A."/>
            <person name="Khan Z."/>
            <person name="Li Z."/>
            <person name="Liu W."/>
            <person name="Liu X."/>
            <person name="Perez L."/>
            <person name="Shen H."/>
            <person name="Wang Q."/>
            <person name="Watt J."/>
            <person name="Xi L."/>
            <person name="Xin Y."/>
            <person name="Zhou J."/>
            <person name="Deng J."/>
            <person name="Jiang H."/>
            <person name="Liu Y."/>
            <person name="Qu J."/>
            <person name="Song X.-Z."/>
            <person name="Zhang L."/>
            <person name="Villasana D."/>
            <person name="Johnson A."/>
            <person name="Liu J."/>
            <person name="Liyanage D."/>
            <person name="Lorensuhewa L."/>
            <person name="Robinson T."/>
            <person name="Song A."/>
            <person name="Song B.-B."/>
            <person name="Dinh H."/>
            <person name="Thornton R."/>
            <person name="Coyle M."/>
            <person name="Francisco L."/>
            <person name="Jackson L."/>
            <person name="Javaid M."/>
            <person name="Korchina V."/>
            <person name="Kovar C."/>
            <person name="Mata R."/>
            <person name="Mathew T."/>
            <person name="Ngo R."/>
            <person name="Nguyen L."/>
            <person name="Nguyen N."/>
            <person name="Okwuonu G."/>
            <person name="Ongeri F."/>
            <person name="Pham C."/>
            <person name="Simmons D."/>
            <person name="Wilczek-Boney K."/>
            <person name="Hale W."/>
            <person name="Jakkamsetti A."/>
            <person name="Pham P."/>
            <person name="Ruth R."/>
            <person name="San Lucas F."/>
            <person name="Warren J."/>
            <person name="Zhang J."/>
            <person name="Zhao Z."/>
            <person name="Zhou C."/>
            <person name="Zhu D."/>
            <person name="Lee S."/>
            <person name="Bess C."/>
            <person name="Blankenburg K."/>
            <person name="Forbes L."/>
            <person name="Fu Q."/>
            <person name="Gubbala S."/>
            <person name="Hirani K."/>
            <person name="Jayaseelan J.C."/>
            <person name="Lara F."/>
            <person name="Munidasa M."/>
            <person name="Palculict T."/>
            <person name="Patil S."/>
            <person name="Pu L.-L."/>
            <person name="Saada N."/>
            <person name="Tang L."/>
            <person name="Weissenberger G."/>
            <person name="Zhu Y."/>
            <person name="Hemphill L."/>
            <person name="Shang Y."/>
            <person name="Youmans B."/>
            <person name="Ayvaz T."/>
            <person name="Ross M."/>
            <person name="Santibanez J."/>
            <person name="Aqrawi P."/>
            <person name="Gross S."/>
            <person name="Joshi V."/>
            <person name="Fowler G."/>
            <person name="Nazareth L."/>
            <person name="Reid J."/>
            <person name="Worley K."/>
            <person name="Petrosino J."/>
            <person name="Highlander S."/>
            <person name="Gibbs R."/>
        </authorList>
    </citation>
    <scope>NUCLEOTIDE SEQUENCE [LARGE SCALE GENOMIC DNA]</scope>
    <source>
        <strain evidence="1 2">ATCC 25644</strain>
    </source>
</reference>